<keyword evidence="1" id="KW-0472">Membrane</keyword>
<protein>
    <submittedName>
        <fullName evidence="2">DUF1269 domain-containing protein</fullName>
    </submittedName>
</protein>
<evidence type="ECO:0000313" key="2">
    <source>
        <dbReference type="EMBL" id="WGT46008.1"/>
    </source>
</evidence>
<dbReference type="Proteomes" id="UP001244136">
    <property type="component" value="Chromosome"/>
</dbReference>
<dbReference type="Pfam" id="PF06897">
    <property type="entry name" value="DUF1269"/>
    <property type="match status" value="1"/>
</dbReference>
<evidence type="ECO:0000313" key="3">
    <source>
        <dbReference type="Proteomes" id="UP001244136"/>
    </source>
</evidence>
<feature type="transmembrane region" description="Helical" evidence="1">
    <location>
        <begin position="64"/>
        <end position="94"/>
    </location>
</feature>
<dbReference type="InterPro" id="IPR009200">
    <property type="entry name" value="DUF1269_membrane"/>
</dbReference>
<keyword evidence="3" id="KW-1185">Reference proteome</keyword>
<accession>A0ABY8PU89</accession>
<sequence>MSELIIIGYDDHATAERAQAKVIELQRDFVLSLTGLAVVRVDEDGKKHIDTPGSIVGVSATGGALWGMIIGLLFLVPGLGLLIGGAWGALAGVASKAGVNRSLRERVDGLLTPGKAALVVMASKITEDKFSAAMAEFGGTVLKTSLSDADEKALAEELSGTEA</sequence>
<keyword evidence="1" id="KW-1133">Transmembrane helix</keyword>
<evidence type="ECO:0000256" key="1">
    <source>
        <dbReference type="SAM" id="Phobius"/>
    </source>
</evidence>
<keyword evidence="1" id="KW-0812">Transmembrane</keyword>
<proteinExistence type="predicted"/>
<dbReference type="EMBL" id="CP123967">
    <property type="protein sequence ID" value="WGT46008.1"/>
    <property type="molecule type" value="Genomic_DNA"/>
</dbReference>
<name>A0ABY8PU89_9ACTN</name>
<gene>
    <name evidence="2" type="ORF">QH948_07450</name>
</gene>
<reference evidence="2 3" key="1">
    <citation type="journal article" date="2008" name="Int. J. Syst. Evol. Microbiol.">
        <title>Tessaracoccus flavescens sp. nov., isolated from marine sediment.</title>
        <authorList>
            <person name="Lee D.W."/>
            <person name="Lee S.D."/>
        </authorList>
    </citation>
    <scope>NUCLEOTIDE SEQUENCE [LARGE SCALE GENOMIC DNA]</scope>
    <source>
        <strain evidence="2 3">T21</strain>
    </source>
</reference>
<dbReference type="RefSeq" id="WP_281143841.1">
    <property type="nucleotide sequence ID" value="NZ_CP123967.1"/>
</dbReference>
<organism evidence="2 3">
    <name type="scientific">Tessaracoccus lacteus</name>
    <dbReference type="NCBI Taxonomy" id="3041766"/>
    <lineage>
        <taxon>Bacteria</taxon>
        <taxon>Bacillati</taxon>
        <taxon>Actinomycetota</taxon>
        <taxon>Actinomycetes</taxon>
        <taxon>Propionibacteriales</taxon>
        <taxon>Propionibacteriaceae</taxon>
        <taxon>Tessaracoccus</taxon>
    </lineage>
</organism>